<dbReference type="AlphaFoldDB" id="A0A8J8T9Q6"/>
<organism evidence="1 2">
    <name type="scientific">Halteria grandinella</name>
    <dbReference type="NCBI Taxonomy" id="5974"/>
    <lineage>
        <taxon>Eukaryota</taxon>
        <taxon>Sar</taxon>
        <taxon>Alveolata</taxon>
        <taxon>Ciliophora</taxon>
        <taxon>Intramacronucleata</taxon>
        <taxon>Spirotrichea</taxon>
        <taxon>Stichotrichia</taxon>
        <taxon>Sporadotrichida</taxon>
        <taxon>Halteriidae</taxon>
        <taxon>Halteria</taxon>
    </lineage>
</organism>
<sequence>MLRAGVARGTLSALSKLKQDLRDLKDGQEHMKEVNKRERIAHLNSLNHQQEMMEAAVNNEANSEAEASSVSGKRQRESTFLKRIKTLKRDEHKDDDERYMKGPKITSKAHNIQTMESFIIIKTRNLVMIMVNHMLTVSLTGLPDGEKSVKSLNSLQKLIQIEKINPVQKFKAFLEIRVVSFKKKMKTASSLQFLMMKLTKTWQNRTKMEMHLNQQHHKELTRAFQLALRQLNLHLRKYWLLMRKQQYQIVQSSTSIMERSKTM</sequence>
<comment type="caution">
    <text evidence="1">The sequence shown here is derived from an EMBL/GenBank/DDBJ whole genome shotgun (WGS) entry which is preliminary data.</text>
</comment>
<name>A0A8J8T9Q6_HALGN</name>
<reference evidence="1" key="1">
    <citation type="submission" date="2019-06" db="EMBL/GenBank/DDBJ databases">
        <authorList>
            <person name="Zheng W."/>
        </authorList>
    </citation>
    <scope>NUCLEOTIDE SEQUENCE</scope>
    <source>
        <strain evidence="1">QDHG01</strain>
    </source>
</reference>
<accession>A0A8J8T9Q6</accession>
<evidence type="ECO:0000313" key="2">
    <source>
        <dbReference type="Proteomes" id="UP000785679"/>
    </source>
</evidence>
<proteinExistence type="predicted"/>
<dbReference type="Proteomes" id="UP000785679">
    <property type="component" value="Unassembled WGS sequence"/>
</dbReference>
<keyword evidence="2" id="KW-1185">Reference proteome</keyword>
<dbReference type="EMBL" id="RRYP01000232">
    <property type="protein sequence ID" value="TNV87767.1"/>
    <property type="molecule type" value="Genomic_DNA"/>
</dbReference>
<protein>
    <submittedName>
        <fullName evidence="1">Uncharacterized protein</fullName>
    </submittedName>
</protein>
<evidence type="ECO:0000313" key="1">
    <source>
        <dbReference type="EMBL" id="TNV87767.1"/>
    </source>
</evidence>
<gene>
    <name evidence="1" type="ORF">FGO68_gene4388</name>
</gene>